<proteinExistence type="predicted"/>
<sequence>MNPRESKKEPPDPLFSLLDLPIARNYIVNLAMSLHTPRFPFKASPFPCPFLDLALSSVSVFYQIGSPLQPVVGDQSMIRRFRSRICSAMILGSYREPNVSGCCGLPVSIRGSSYVLLLVLSIHFRGPSSVMFERNYPGWQVRSSFCGCEGLAGFPSGRSASTAGQITPAGGLRSTIGGRFRQAWRVCSVSCASVCTPSLRLTQVCTNLLSYLLLF</sequence>
<name>A0A7C9AJE6_OPUST</name>
<reference evidence="1" key="2">
    <citation type="submission" date="2020-07" db="EMBL/GenBank/DDBJ databases">
        <authorList>
            <person name="Vera ALvarez R."/>
            <person name="Arias-Moreno D.M."/>
            <person name="Jimenez-Jacinto V."/>
            <person name="Jimenez-Bremont J.F."/>
            <person name="Swaminathan K."/>
            <person name="Moose S.P."/>
            <person name="Guerrero-Gonzalez M.L."/>
            <person name="Marino-Ramirez L."/>
            <person name="Landsman D."/>
            <person name="Rodriguez-Kessler M."/>
            <person name="Delgado-Sanchez P."/>
        </authorList>
    </citation>
    <scope>NUCLEOTIDE SEQUENCE</scope>
    <source>
        <tissue evidence="1">Cladode</tissue>
    </source>
</reference>
<organism evidence="1">
    <name type="scientific">Opuntia streptacantha</name>
    <name type="common">Prickly pear cactus</name>
    <name type="synonym">Opuntia cardona</name>
    <dbReference type="NCBI Taxonomy" id="393608"/>
    <lineage>
        <taxon>Eukaryota</taxon>
        <taxon>Viridiplantae</taxon>
        <taxon>Streptophyta</taxon>
        <taxon>Embryophyta</taxon>
        <taxon>Tracheophyta</taxon>
        <taxon>Spermatophyta</taxon>
        <taxon>Magnoliopsida</taxon>
        <taxon>eudicotyledons</taxon>
        <taxon>Gunneridae</taxon>
        <taxon>Pentapetalae</taxon>
        <taxon>Caryophyllales</taxon>
        <taxon>Cactineae</taxon>
        <taxon>Cactaceae</taxon>
        <taxon>Opuntioideae</taxon>
        <taxon>Opuntia</taxon>
    </lineage>
</organism>
<dbReference type="AlphaFoldDB" id="A0A7C9AJE6"/>
<protein>
    <submittedName>
        <fullName evidence="1">Uncharacterized protein</fullName>
    </submittedName>
</protein>
<evidence type="ECO:0000313" key="1">
    <source>
        <dbReference type="EMBL" id="MBA4669972.1"/>
    </source>
</evidence>
<dbReference type="EMBL" id="GISG01245723">
    <property type="protein sequence ID" value="MBA4669972.1"/>
    <property type="molecule type" value="Transcribed_RNA"/>
</dbReference>
<accession>A0A7C9AJE6</accession>
<reference evidence="1" key="1">
    <citation type="journal article" date="2013" name="J. Plant Res.">
        <title>Effect of fungi and light on seed germination of three Opuntia species from semiarid lands of central Mexico.</title>
        <authorList>
            <person name="Delgado-Sanchez P."/>
            <person name="Jimenez-Bremont J.F."/>
            <person name="Guerrero-Gonzalez Mde L."/>
            <person name="Flores J."/>
        </authorList>
    </citation>
    <scope>NUCLEOTIDE SEQUENCE</scope>
    <source>
        <tissue evidence="1">Cladode</tissue>
    </source>
</reference>